<evidence type="ECO:0000313" key="3">
    <source>
        <dbReference type="EMBL" id="KAI9186433.1"/>
    </source>
</evidence>
<accession>A0AAD5J6I1</accession>
<feature type="compositionally biased region" description="Polar residues" evidence="1">
    <location>
        <begin position="55"/>
        <end position="68"/>
    </location>
</feature>
<organism evidence="3 4">
    <name type="scientific">Acer negundo</name>
    <name type="common">Box elder</name>
    <dbReference type="NCBI Taxonomy" id="4023"/>
    <lineage>
        <taxon>Eukaryota</taxon>
        <taxon>Viridiplantae</taxon>
        <taxon>Streptophyta</taxon>
        <taxon>Embryophyta</taxon>
        <taxon>Tracheophyta</taxon>
        <taxon>Spermatophyta</taxon>
        <taxon>Magnoliopsida</taxon>
        <taxon>eudicotyledons</taxon>
        <taxon>Gunneridae</taxon>
        <taxon>Pentapetalae</taxon>
        <taxon>rosids</taxon>
        <taxon>malvids</taxon>
        <taxon>Sapindales</taxon>
        <taxon>Sapindaceae</taxon>
        <taxon>Hippocastanoideae</taxon>
        <taxon>Acereae</taxon>
        <taxon>Acer</taxon>
    </lineage>
</organism>
<sequence length="130" mass="13868">MGSAVLNKPPSPFLTSVYCFLLISFLFYIPHRIAAGESSGKSGVGPGPLRLAPSAVQQGSPKQSSPTQKKPESIVSAKSLMGGHPVANCGRDQLYSKCLPDPKKQGKRSDTRWKTLSFCYGNGEGSCPHM</sequence>
<feature type="region of interest" description="Disordered" evidence="1">
    <location>
        <begin position="38"/>
        <end position="90"/>
    </location>
</feature>
<keyword evidence="4" id="KW-1185">Reference proteome</keyword>
<proteinExistence type="predicted"/>
<dbReference type="Proteomes" id="UP001064489">
    <property type="component" value="Chromosome 3"/>
</dbReference>
<evidence type="ECO:0000313" key="4">
    <source>
        <dbReference type="Proteomes" id="UP001064489"/>
    </source>
</evidence>
<reference evidence="3" key="1">
    <citation type="journal article" date="2022" name="Plant J.">
        <title>Strategies of tolerance reflected in two North American maple genomes.</title>
        <authorList>
            <person name="McEvoy S.L."/>
            <person name="Sezen U.U."/>
            <person name="Trouern-Trend A."/>
            <person name="McMahon S.M."/>
            <person name="Schaberg P.G."/>
            <person name="Yang J."/>
            <person name="Wegrzyn J.L."/>
            <person name="Swenson N.G."/>
        </authorList>
    </citation>
    <scope>NUCLEOTIDE SEQUENCE</scope>
    <source>
        <strain evidence="3">91603</strain>
    </source>
</reference>
<dbReference type="AlphaFoldDB" id="A0AAD5J6I1"/>
<protein>
    <submittedName>
        <fullName evidence="3">Uncharacterized protein</fullName>
    </submittedName>
</protein>
<reference evidence="3" key="2">
    <citation type="submission" date="2023-02" db="EMBL/GenBank/DDBJ databases">
        <authorList>
            <person name="Swenson N.G."/>
            <person name="Wegrzyn J.L."/>
            <person name="Mcevoy S.L."/>
        </authorList>
    </citation>
    <scope>NUCLEOTIDE SEQUENCE</scope>
    <source>
        <strain evidence="3">91603</strain>
        <tissue evidence="3">Leaf</tissue>
    </source>
</reference>
<keyword evidence="2" id="KW-1133">Transmembrane helix</keyword>
<keyword evidence="2" id="KW-0472">Membrane</keyword>
<comment type="caution">
    <text evidence="3">The sequence shown here is derived from an EMBL/GenBank/DDBJ whole genome shotgun (WGS) entry which is preliminary data.</text>
</comment>
<feature type="transmembrane region" description="Helical" evidence="2">
    <location>
        <begin position="12"/>
        <end position="29"/>
    </location>
</feature>
<keyword evidence="2" id="KW-0812">Transmembrane</keyword>
<name>A0AAD5J6I1_ACENE</name>
<evidence type="ECO:0000256" key="2">
    <source>
        <dbReference type="SAM" id="Phobius"/>
    </source>
</evidence>
<dbReference type="EMBL" id="JAJSOW010000100">
    <property type="protein sequence ID" value="KAI9186433.1"/>
    <property type="molecule type" value="Genomic_DNA"/>
</dbReference>
<evidence type="ECO:0000256" key="1">
    <source>
        <dbReference type="SAM" id="MobiDB-lite"/>
    </source>
</evidence>
<gene>
    <name evidence="3" type="ORF">LWI28_017243</name>
</gene>